<evidence type="ECO:0000256" key="3">
    <source>
        <dbReference type="ARBA" id="ARBA00022764"/>
    </source>
</evidence>
<dbReference type="Gene3D" id="2.60.40.10">
    <property type="entry name" value="Immunoglobulins"/>
    <property type="match status" value="1"/>
</dbReference>
<dbReference type="Gene3D" id="1.50.10.100">
    <property type="entry name" value="Chondroitin AC/alginate lyase"/>
    <property type="match status" value="1"/>
</dbReference>
<dbReference type="EMBL" id="MFKF01000424">
    <property type="protein sequence ID" value="OGG43856.1"/>
    <property type="molecule type" value="Genomic_DNA"/>
</dbReference>
<keyword evidence="2" id="KW-0732">Signal</keyword>
<dbReference type="SUPFAM" id="SSF48230">
    <property type="entry name" value="Chondroitin AC/alginate lyase"/>
    <property type="match status" value="1"/>
</dbReference>
<feature type="domain" description="Heparinase II/III-like C-terminal" evidence="6">
    <location>
        <begin position="465"/>
        <end position="656"/>
    </location>
</feature>
<dbReference type="Pfam" id="PF16332">
    <property type="entry name" value="DUF4962"/>
    <property type="match status" value="1"/>
</dbReference>
<protein>
    <submittedName>
        <fullName evidence="8">Uncharacterized protein</fullName>
    </submittedName>
</protein>
<dbReference type="GO" id="GO:0016829">
    <property type="term" value="F:lyase activity"/>
    <property type="evidence" value="ECO:0007669"/>
    <property type="project" value="UniProtKB-KW"/>
</dbReference>
<dbReference type="InterPro" id="IPR013783">
    <property type="entry name" value="Ig-like_fold"/>
</dbReference>
<sequence length="797" mass="89730">MREHRSPNPLVDSRRPKNGSEADLNPPGFVWRPVPNATHYELRIGKSPGLTARSSKSYEVCGRTLYLLPESLKPGVYHWRWRALGCGQDKKWSETFSFTVTPETPHLVIPPGREVVARIAPGHPRHMLPASRLDAFRARCRDGLRAEWERLRAQAEERLRENFWMTEPPFLPSRATDHDTWGRLWRDAMNHSRQMATDAQNFGLVYLISGEERFGRAAVERLLEFAKWDPDGSTSIPHNDEPHMSIINWAQRAYDWAYGATADAERDAVREAFRQRGIRTHQLLVRQDYGVLGSSSHSGRMLGFLGELAVVFAGELREAEDWFDFVLPTTAAMYPWWGGRDGGWAEGVSYSTGYCERFLNFLFGLREATGIDLYQKPFFRRQGEWRLMCIPPNARLLPFGDGRTGGRGLVRGNYGIQFHLGHIHGDGRFLEHAEQIAKSGDNPPVTPLTFLTPPGKVVTQGLPKSAAQLFRDIGWLSIRTNLRNPDEDVRFTMRSSPYGATSHSHADHNSFVLEAFGEPLAIPSGLYSLYSSAHHHGWTRQTRAHNAVTFDGAGQIVRSNDAVGRFTAFHTDPTLTYAVGDATAAYGDRVRRCARAILCLDNRFFALVDCLEPSHEAMWGWHLHTAKPMQVDARGRRVLIRYDRAALDVVFCHRDGLHFRQHEGFDFQPFGYGPGEQPIPEEAALHHLDVHAEMPRRMDYLLTVLFPRKVADTPPVITPLLDGAGEGARIEVDGRRYRLFIRRNAEAIDLDGCRSDAEIVALFEDGAGRLLRAVRVGGTSLSLNGQPVAPEVTTVIG</sequence>
<keyword evidence="4" id="KW-0456">Lyase</keyword>
<accession>A0A1F6C3Q8</accession>
<comment type="caution">
    <text evidence="8">The sequence shown here is derived from an EMBL/GenBank/DDBJ whole genome shotgun (WGS) entry which is preliminary data.</text>
</comment>
<feature type="compositionally biased region" description="Basic and acidic residues" evidence="5">
    <location>
        <begin position="1"/>
        <end position="20"/>
    </location>
</feature>
<dbReference type="InterPro" id="IPR012480">
    <property type="entry name" value="Hepar_II_III_C"/>
</dbReference>
<comment type="subcellular location">
    <subcellularLocation>
        <location evidence="1">Periplasm</location>
    </subcellularLocation>
</comment>
<dbReference type="InterPro" id="IPR032518">
    <property type="entry name" value="HepII_N"/>
</dbReference>
<evidence type="ECO:0000259" key="7">
    <source>
        <dbReference type="Pfam" id="PF16332"/>
    </source>
</evidence>
<proteinExistence type="predicted"/>
<dbReference type="PANTHER" id="PTHR39210">
    <property type="entry name" value="HEPARIN-SULFATE LYASE"/>
    <property type="match status" value="1"/>
</dbReference>
<feature type="region of interest" description="Disordered" evidence="5">
    <location>
        <begin position="1"/>
        <end position="28"/>
    </location>
</feature>
<evidence type="ECO:0000256" key="4">
    <source>
        <dbReference type="ARBA" id="ARBA00023239"/>
    </source>
</evidence>
<feature type="domain" description="Heparinase II N-terminal" evidence="7">
    <location>
        <begin position="64"/>
        <end position="401"/>
    </location>
</feature>
<gene>
    <name evidence="8" type="ORF">A3F84_27505</name>
</gene>
<keyword evidence="3" id="KW-0574">Periplasm</keyword>
<evidence type="ECO:0000259" key="6">
    <source>
        <dbReference type="Pfam" id="PF07940"/>
    </source>
</evidence>
<evidence type="ECO:0000256" key="5">
    <source>
        <dbReference type="SAM" id="MobiDB-lite"/>
    </source>
</evidence>
<dbReference type="PANTHER" id="PTHR39210:SF1">
    <property type="entry name" value="HEPARIN-SULFATE LYASE"/>
    <property type="match status" value="1"/>
</dbReference>
<organism evidence="8 9">
    <name type="scientific">Handelsmanbacteria sp. (strain RIFCSPLOWO2_12_FULL_64_10)</name>
    <dbReference type="NCBI Taxonomy" id="1817868"/>
    <lineage>
        <taxon>Bacteria</taxon>
        <taxon>Candidatus Handelsmaniibacteriota</taxon>
    </lineage>
</organism>
<dbReference type="GO" id="GO:0042597">
    <property type="term" value="C:periplasmic space"/>
    <property type="evidence" value="ECO:0007669"/>
    <property type="project" value="UniProtKB-SubCell"/>
</dbReference>
<name>A0A1F6C3Q8_HANXR</name>
<dbReference type="Pfam" id="PF07940">
    <property type="entry name" value="Hepar_II_III_C"/>
    <property type="match status" value="1"/>
</dbReference>
<evidence type="ECO:0000256" key="1">
    <source>
        <dbReference type="ARBA" id="ARBA00004418"/>
    </source>
</evidence>
<evidence type="ECO:0000313" key="9">
    <source>
        <dbReference type="Proteomes" id="UP000178606"/>
    </source>
</evidence>
<reference evidence="8 9" key="1">
    <citation type="journal article" date="2016" name="Nat. Commun.">
        <title>Thousands of microbial genomes shed light on interconnected biogeochemical processes in an aquifer system.</title>
        <authorList>
            <person name="Anantharaman K."/>
            <person name="Brown C.T."/>
            <person name="Hug L.A."/>
            <person name="Sharon I."/>
            <person name="Castelle C.J."/>
            <person name="Probst A.J."/>
            <person name="Thomas B.C."/>
            <person name="Singh A."/>
            <person name="Wilkins M.J."/>
            <person name="Karaoz U."/>
            <person name="Brodie E.L."/>
            <person name="Williams K.H."/>
            <person name="Hubbard S.S."/>
            <person name="Banfield J.F."/>
        </authorList>
    </citation>
    <scope>NUCLEOTIDE SEQUENCE [LARGE SCALE GENOMIC DNA]</scope>
    <source>
        <strain evidence="9">RIFCSPLOWO2_12_FULL_64_10</strain>
    </source>
</reference>
<dbReference type="Gene3D" id="2.70.98.70">
    <property type="match status" value="1"/>
</dbReference>
<dbReference type="Proteomes" id="UP000178606">
    <property type="component" value="Unassembled WGS sequence"/>
</dbReference>
<evidence type="ECO:0000313" key="8">
    <source>
        <dbReference type="EMBL" id="OGG43856.1"/>
    </source>
</evidence>
<dbReference type="InterPro" id="IPR008929">
    <property type="entry name" value="Chondroitin_lyas"/>
</dbReference>
<evidence type="ECO:0000256" key="2">
    <source>
        <dbReference type="ARBA" id="ARBA00022729"/>
    </source>
</evidence>
<dbReference type="AlphaFoldDB" id="A0A1F6C3Q8"/>